<dbReference type="Proteomes" id="UP000006339">
    <property type="component" value="Unassembled WGS sequence"/>
</dbReference>
<evidence type="ECO:0000313" key="1">
    <source>
        <dbReference type="EMBL" id="EKO50485.1"/>
    </source>
</evidence>
<protein>
    <submittedName>
        <fullName evidence="1">Uncharacterized protein</fullName>
    </submittedName>
</protein>
<name>A0A828Y6P6_9LEPT</name>
<keyword evidence="2" id="KW-1185">Reference proteome</keyword>
<comment type="caution">
    <text evidence="1">The sequence shown here is derived from an EMBL/GenBank/DDBJ whole genome shotgun (WGS) entry which is preliminary data.</text>
</comment>
<accession>A0A828Y6P6</accession>
<sequence>MNENDWIFKKNEITFKVGLKKEKSSSLNRIHSATKRKEVLLYRAQHFTFVPS</sequence>
<evidence type="ECO:0000313" key="2">
    <source>
        <dbReference type="Proteomes" id="UP000006339"/>
    </source>
</evidence>
<gene>
    <name evidence="1" type="ORF">LEP1GSC131_1135</name>
</gene>
<reference evidence="1" key="1">
    <citation type="submission" date="2012-10" db="EMBL/GenBank/DDBJ databases">
        <authorList>
            <person name="Harkins D.M."/>
            <person name="Durkin A.S."/>
            <person name="Brinkac L.M."/>
            <person name="Selengut J.D."/>
            <person name="Sanka R."/>
            <person name="DePew J."/>
            <person name="Purushe J."/>
            <person name="Picardeau M."/>
            <person name="Werts C."/>
            <person name="Goarant C."/>
            <person name="Vinetz J.M."/>
            <person name="Sutton G.G."/>
            <person name="Nelson W.C."/>
            <person name="Fouts D.E."/>
        </authorList>
    </citation>
    <scope>NUCLEOTIDE SEQUENCE [LARGE SCALE GENOMIC DNA]</scope>
    <source>
        <strain evidence="1">200802841</strain>
    </source>
</reference>
<organism evidence="1 2">
    <name type="scientific">Leptospira kirschneri str. 200802841</name>
    <dbReference type="NCBI Taxonomy" id="1193047"/>
    <lineage>
        <taxon>Bacteria</taxon>
        <taxon>Pseudomonadati</taxon>
        <taxon>Spirochaetota</taxon>
        <taxon>Spirochaetia</taxon>
        <taxon>Leptospirales</taxon>
        <taxon>Leptospiraceae</taxon>
        <taxon>Leptospira</taxon>
    </lineage>
</organism>
<dbReference type="AlphaFoldDB" id="A0A828Y6P6"/>
<proteinExistence type="predicted"/>
<dbReference type="EMBL" id="AKWH02000062">
    <property type="protein sequence ID" value="EKO50485.1"/>
    <property type="molecule type" value="Genomic_DNA"/>
</dbReference>